<evidence type="ECO:0000313" key="4">
    <source>
        <dbReference type="EMBL" id="GAO46019.1"/>
    </source>
</evidence>
<dbReference type="EMBL" id="BACD03000002">
    <property type="protein sequence ID" value="GAO46019.1"/>
    <property type="molecule type" value="Genomic_DNA"/>
</dbReference>
<accession>A0A0E9N863</accession>
<evidence type="ECO:0000259" key="3">
    <source>
        <dbReference type="Pfam" id="PF09631"/>
    </source>
</evidence>
<comment type="similarity">
    <text evidence="1">Belongs to the SEN15 family.</text>
</comment>
<dbReference type="PANTHER" id="PTHR28518:SF1">
    <property type="entry name" value="TRNA-SPLICING ENDONUCLEASE SUBUNIT SEN15"/>
    <property type="match status" value="1"/>
</dbReference>
<keyword evidence="5" id="KW-1185">Reference proteome</keyword>
<dbReference type="GO" id="GO:0003676">
    <property type="term" value="F:nucleic acid binding"/>
    <property type="evidence" value="ECO:0007669"/>
    <property type="project" value="InterPro"/>
</dbReference>
<reference evidence="4 5" key="3">
    <citation type="journal article" date="2015" name="Genome Announc.">
        <title>Draft Genome Sequence of the Archiascomycetous Yeast Saitoella complicata.</title>
        <authorList>
            <person name="Yamauchi K."/>
            <person name="Kondo S."/>
            <person name="Hamamoto M."/>
            <person name="Takahashi Y."/>
            <person name="Ogura Y."/>
            <person name="Hayashi T."/>
            <person name="Nishida H."/>
        </authorList>
    </citation>
    <scope>NUCLEOTIDE SEQUENCE [LARGE SCALE GENOMIC DNA]</scope>
    <source>
        <strain evidence="4 5">NRRL Y-17804</strain>
    </source>
</reference>
<protein>
    <recommendedName>
        <fullName evidence="3">tRNA-splicing endonuclease subunit Sen15 domain-containing protein</fullName>
    </recommendedName>
</protein>
<dbReference type="InterPro" id="IPR011856">
    <property type="entry name" value="tRNA_endonuc-like_dom_sf"/>
</dbReference>
<comment type="caution">
    <text evidence="4">The sequence shown here is derived from an EMBL/GenBank/DDBJ whole genome shotgun (WGS) entry which is preliminary data.</text>
</comment>
<sequence length="133" mass="14682">MMSDQPSTSSSLHLAQLSSLAAAVTFDLTHTHRWTCLTTHTLPFEDRLVLTGYPPATIQAPNPAETLIMPLSLDETFSLRQWAGVFDAADQLVSHRDGEEKRRWGSALLGIVSADSTVVYYTMHDGIVKPKQN</sequence>
<dbReference type="AlphaFoldDB" id="A0A0E9N863"/>
<dbReference type="RefSeq" id="XP_019026717.1">
    <property type="nucleotide sequence ID" value="XM_019167208.1"/>
</dbReference>
<dbReference type="GO" id="GO:0000379">
    <property type="term" value="P:tRNA-type intron splice site recognition and cleavage"/>
    <property type="evidence" value="ECO:0007669"/>
    <property type="project" value="InterPro"/>
</dbReference>
<organism evidence="4 5">
    <name type="scientific">Saitoella complicata (strain BCRC 22490 / CBS 7301 / JCM 7358 / NBRC 10748 / NRRL Y-17804)</name>
    <dbReference type="NCBI Taxonomy" id="698492"/>
    <lineage>
        <taxon>Eukaryota</taxon>
        <taxon>Fungi</taxon>
        <taxon>Dikarya</taxon>
        <taxon>Ascomycota</taxon>
        <taxon>Taphrinomycotina</taxon>
        <taxon>Taphrinomycotina incertae sedis</taxon>
        <taxon>Saitoella</taxon>
    </lineage>
</organism>
<dbReference type="Gene3D" id="3.40.1350.10">
    <property type="match status" value="1"/>
</dbReference>
<dbReference type="InterPro" id="IPR018593">
    <property type="entry name" value="tRNA-endonuc_su_Sen15"/>
</dbReference>
<evidence type="ECO:0000313" key="5">
    <source>
        <dbReference type="Proteomes" id="UP000033140"/>
    </source>
</evidence>
<proteinExistence type="inferred from homology"/>
<gene>
    <name evidence="4" type="ORF">G7K_0264-t1</name>
</gene>
<dbReference type="InterPro" id="IPR042777">
    <property type="entry name" value="Sen15_fungi"/>
</dbReference>
<reference evidence="4 5" key="2">
    <citation type="journal article" date="2014" name="J. Gen. Appl. Microbiol.">
        <title>The early diverging ascomycetous budding yeast Saitoella complicata has three histone deacetylases belonging to the Clr6, Hos2, and Rpd3 lineages.</title>
        <authorList>
            <person name="Nishida H."/>
            <person name="Matsumoto T."/>
            <person name="Kondo S."/>
            <person name="Hamamoto M."/>
            <person name="Yoshikawa H."/>
        </authorList>
    </citation>
    <scope>NUCLEOTIDE SEQUENCE [LARGE SCALE GENOMIC DNA]</scope>
    <source>
        <strain evidence="4 5">NRRL Y-17804</strain>
    </source>
</reference>
<dbReference type="InterPro" id="IPR036167">
    <property type="entry name" value="tRNA_intron_Endo_cat-like_sf"/>
</dbReference>
<evidence type="ECO:0000256" key="1">
    <source>
        <dbReference type="ARBA" id="ARBA00006091"/>
    </source>
</evidence>
<dbReference type="GO" id="GO:0000213">
    <property type="term" value="F:tRNA-intron lyase activity"/>
    <property type="evidence" value="ECO:0007669"/>
    <property type="project" value="TreeGrafter"/>
</dbReference>
<dbReference type="OMA" id="VYYFVYK"/>
<evidence type="ECO:0000256" key="2">
    <source>
        <dbReference type="ARBA" id="ARBA00022694"/>
    </source>
</evidence>
<dbReference type="Proteomes" id="UP000033140">
    <property type="component" value="Unassembled WGS sequence"/>
</dbReference>
<reference evidence="4 5" key="1">
    <citation type="journal article" date="2011" name="J. Gen. Appl. Microbiol.">
        <title>Draft genome sequencing of the enigmatic yeast Saitoella complicata.</title>
        <authorList>
            <person name="Nishida H."/>
            <person name="Hamamoto M."/>
            <person name="Sugiyama J."/>
        </authorList>
    </citation>
    <scope>NUCLEOTIDE SEQUENCE [LARGE SCALE GENOMIC DNA]</scope>
    <source>
        <strain evidence="4 5">NRRL Y-17804</strain>
    </source>
</reference>
<keyword evidence="2" id="KW-0819">tRNA processing</keyword>
<feature type="domain" description="tRNA-splicing endonuclease subunit Sen15" evidence="3">
    <location>
        <begin position="24"/>
        <end position="133"/>
    </location>
</feature>
<dbReference type="GO" id="GO:0000214">
    <property type="term" value="C:tRNA-intron endonuclease complex"/>
    <property type="evidence" value="ECO:0007669"/>
    <property type="project" value="InterPro"/>
</dbReference>
<dbReference type="STRING" id="698492.A0A0E9N863"/>
<dbReference type="OrthoDB" id="10002170at2759"/>
<dbReference type="PANTHER" id="PTHR28518">
    <property type="entry name" value="TRNA-SPLICING ENDONUCLEASE SUBUNIT SEN15"/>
    <property type="match status" value="1"/>
</dbReference>
<name>A0A0E9N863_SAICN</name>
<dbReference type="Pfam" id="PF09631">
    <property type="entry name" value="Sen15"/>
    <property type="match status" value="1"/>
</dbReference>
<dbReference type="SUPFAM" id="SSF53032">
    <property type="entry name" value="tRNA-intron endonuclease catalytic domain-like"/>
    <property type="match status" value="1"/>
</dbReference>